<protein>
    <submittedName>
        <fullName evidence="1">Uncharacterized protein</fullName>
    </submittedName>
</protein>
<reference evidence="1" key="1">
    <citation type="journal article" date="2015" name="Nature">
        <title>Complex archaea that bridge the gap between prokaryotes and eukaryotes.</title>
        <authorList>
            <person name="Spang A."/>
            <person name="Saw J.H."/>
            <person name="Jorgensen S.L."/>
            <person name="Zaremba-Niedzwiedzka K."/>
            <person name="Martijn J."/>
            <person name="Lind A.E."/>
            <person name="van Eijk R."/>
            <person name="Schleper C."/>
            <person name="Guy L."/>
            <person name="Ettema T.J."/>
        </authorList>
    </citation>
    <scope>NUCLEOTIDE SEQUENCE</scope>
</reference>
<dbReference type="AlphaFoldDB" id="A0A0F9BTP7"/>
<organism evidence="1">
    <name type="scientific">marine sediment metagenome</name>
    <dbReference type="NCBI Taxonomy" id="412755"/>
    <lineage>
        <taxon>unclassified sequences</taxon>
        <taxon>metagenomes</taxon>
        <taxon>ecological metagenomes</taxon>
    </lineage>
</organism>
<comment type="caution">
    <text evidence="1">The sequence shown here is derived from an EMBL/GenBank/DDBJ whole genome shotgun (WGS) entry which is preliminary data.</text>
</comment>
<dbReference type="EMBL" id="LAZR01050253">
    <property type="protein sequence ID" value="KKK87771.1"/>
    <property type="molecule type" value="Genomic_DNA"/>
</dbReference>
<name>A0A0F9BTP7_9ZZZZ</name>
<gene>
    <name evidence="1" type="ORF">LCGC14_2749950</name>
</gene>
<sequence>MTNEAIDSEGNILCPKCGGQLWFYRIYQEELTKGEDILNIEYAEWDHEEVACPSCDYKPEYKWVGEAVVLV</sequence>
<accession>A0A0F9BTP7</accession>
<evidence type="ECO:0000313" key="1">
    <source>
        <dbReference type="EMBL" id="KKK87771.1"/>
    </source>
</evidence>
<proteinExistence type="predicted"/>